<dbReference type="InterPro" id="IPR025558">
    <property type="entry name" value="DUF4283"/>
</dbReference>
<proteinExistence type="predicted"/>
<evidence type="ECO:0000259" key="1">
    <source>
        <dbReference type="Pfam" id="PF00078"/>
    </source>
</evidence>
<sequence>MEEELTNLSLLDEEEEAFHEEDLGEKRYLFQFFHEVDIHRVLAGTPWFFNNHLLILQRLPMGENPATLALNFTEFWIQVHELPPGIMTETMAKQFGLNTANCTKASKLGGDSWLQDADGLQYNAGNLESFNQNFLLNEGNDTGRKLGGNMGNQMSIINLNQLGSNQQQSPIVQSQGRNWSKDGIHNDELEYGPMDLISEEENDPIAMLEGKKRQRVVVDLFPGYQVQHLSHSFSDHCSILLDTMGVGRIDRHHNATTFRFEAKWCLESPFEEMVKNWWENTTGSIPCKLESMGSHMQNWSKARSKKMKRNRGELEDKLYCLYNQDPSDEMLAEIMEIQLQLNLEADKEELIWEQRARVNWLKNGDRNTSYFHKIAVQQQFLRRISELEDETGEKITSPKGTIEIAEGYFEKLFSASDVGLDELLFSLVEKKVTDSMNDRLLRQFTEEDIDYAIKLMAPLKAPGIDGFPATFFQSCINEAQRDFIPGRLISDNVLIAYEVLHSLKLKKSGKRGNFVLKLDMSKKYDRVEWDFLTGMMHFGFHEDWIVLILRSVCLVSYPVSLNGIDGEWFFPSIGLRQGDPLSPYLFLICAKGFSTLIQDAKKKGWMMRATIGRERLAINHLFFADDCILFGDASYEGAKVVQDIIREYEMVSRQRVNFDKSLIYFGANVN</sequence>
<feature type="domain" description="DUF4283" evidence="2">
    <location>
        <begin position="22"/>
        <end position="66"/>
    </location>
</feature>
<organism evidence="3 4">
    <name type="scientific">Gossypium arboreum</name>
    <name type="common">Tree cotton</name>
    <name type="synonym">Gossypium nanking</name>
    <dbReference type="NCBI Taxonomy" id="29729"/>
    <lineage>
        <taxon>Eukaryota</taxon>
        <taxon>Viridiplantae</taxon>
        <taxon>Streptophyta</taxon>
        <taxon>Embryophyta</taxon>
        <taxon>Tracheophyta</taxon>
        <taxon>Spermatophyta</taxon>
        <taxon>Magnoliopsida</taxon>
        <taxon>eudicotyledons</taxon>
        <taxon>Gunneridae</taxon>
        <taxon>Pentapetalae</taxon>
        <taxon>rosids</taxon>
        <taxon>malvids</taxon>
        <taxon>Malvales</taxon>
        <taxon>Malvaceae</taxon>
        <taxon>Malvoideae</taxon>
        <taxon>Gossypium</taxon>
    </lineage>
</organism>
<name>A0ABR0ML33_GOSAR</name>
<comment type="caution">
    <text evidence="3">The sequence shown here is derived from an EMBL/GenBank/DDBJ whole genome shotgun (WGS) entry which is preliminary data.</text>
</comment>
<dbReference type="InterPro" id="IPR052343">
    <property type="entry name" value="Retrotransposon-Effector_Assoc"/>
</dbReference>
<feature type="domain" description="Reverse transcriptase" evidence="1">
    <location>
        <begin position="476"/>
        <end position="662"/>
    </location>
</feature>
<evidence type="ECO:0000259" key="2">
    <source>
        <dbReference type="Pfam" id="PF14111"/>
    </source>
</evidence>
<dbReference type="SUPFAM" id="SSF56672">
    <property type="entry name" value="DNA/RNA polymerases"/>
    <property type="match status" value="1"/>
</dbReference>
<dbReference type="Pfam" id="PF14111">
    <property type="entry name" value="DUF4283"/>
    <property type="match status" value="1"/>
</dbReference>
<protein>
    <recommendedName>
        <fullName evidence="5">Reverse transcriptase</fullName>
    </recommendedName>
</protein>
<keyword evidence="4" id="KW-1185">Reference proteome</keyword>
<accession>A0ABR0ML33</accession>
<evidence type="ECO:0000313" key="4">
    <source>
        <dbReference type="Proteomes" id="UP001358586"/>
    </source>
</evidence>
<gene>
    <name evidence="3" type="ORF">PVK06_042573</name>
</gene>
<dbReference type="PANTHER" id="PTHR46890:SF49">
    <property type="entry name" value="RNA-DIRECTED DNA POLYMERASE"/>
    <property type="match status" value="1"/>
</dbReference>
<dbReference type="InterPro" id="IPR000477">
    <property type="entry name" value="RT_dom"/>
</dbReference>
<reference evidence="3 4" key="1">
    <citation type="submission" date="2023-03" db="EMBL/GenBank/DDBJ databases">
        <title>WGS of Gossypium arboreum.</title>
        <authorList>
            <person name="Yu D."/>
        </authorList>
    </citation>
    <scope>NUCLEOTIDE SEQUENCE [LARGE SCALE GENOMIC DNA]</scope>
    <source>
        <tissue evidence="3">Leaf</tissue>
    </source>
</reference>
<dbReference type="InterPro" id="IPR043502">
    <property type="entry name" value="DNA/RNA_pol_sf"/>
</dbReference>
<evidence type="ECO:0008006" key="5">
    <source>
        <dbReference type="Google" id="ProtNLM"/>
    </source>
</evidence>
<evidence type="ECO:0000313" key="3">
    <source>
        <dbReference type="EMBL" id="KAK5774717.1"/>
    </source>
</evidence>
<dbReference type="PANTHER" id="PTHR46890">
    <property type="entry name" value="NON-LTR RETROLELEMENT REVERSE TRANSCRIPTASE-LIKE PROTEIN-RELATED"/>
    <property type="match status" value="1"/>
</dbReference>
<dbReference type="Proteomes" id="UP001358586">
    <property type="component" value="Chromosome 12"/>
</dbReference>
<dbReference type="Pfam" id="PF00078">
    <property type="entry name" value="RVT_1"/>
    <property type="match status" value="1"/>
</dbReference>
<dbReference type="EMBL" id="JARKNE010000012">
    <property type="protein sequence ID" value="KAK5774717.1"/>
    <property type="molecule type" value="Genomic_DNA"/>
</dbReference>